<dbReference type="Proteomes" id="UP000542342">
    <property type="component" value="Unassembled WGS sequence"/>
</dbReference>
<dbReference type="AlphaFoldDB" id="A0A7V9AB82"/>
<evidence type="ECO:0000256" key="1">
    <source>
        <dbReference type="ARBA" id="ARBA00022691"/>
    </source>
</evidence>
<dbReference type="PIRSF" id="PIRSF006779">
    <property type="entry name" value="UCP006779"/>
    <property type="match status" value="1"/>
</dbReference>
<keyword evidence="6" id="KW-1185">Reference proteome</keyword>
<evidence type="ECO:0000313" key="5">
    <source>
        <dbReference type="EMBL" id="MBA2225669.1"/>
    </source>
</evidence>
<comment type="caution">
    <text evidence="5">The sequence shown here is derived from an EMBL/GenBank/DDBJ whole genome shotgun (WGS) entry which is preliminary data.</text>
</comment>
<reference evidence="5 6" key="1">
    <citation type="submission" date="2020-07" db="EMBL/GenBank/DDBJ databases">
        <title>Thermogemmata thermophila gen. nov., sp. nov., a novel moderate thermophilic planctomycete from a Kamchatka hot spring.</title>
        <authorList>
            <person name="Elcheninov A.G."/>
            <person name="Podosokorskaya O.A."/>
            <person name="Kovaleva O.L."/>
            <person name="Novikov A."/>
            <person name="Bonch-Osmolovskaya E.A."/>
            <person name="Toshchakov S.V."/>
            <person name="Kublanov I.V."/>
        </authorList>
    </citation>
    <scope>NUCLEOTIDE SEQUENCE [LARGE SCALE GENOMIC DNA]</scope>
    <source>
        <strain evidence="5 6">2918</strain>
    </source>
</reference>
<evidence type="ECO:0000259" key="3">
    <source>
        <dbReference type="Pfam" id="PF01887"/>
    </source>
</evidence>
<dbReference type="Pfam" id="PF01887">
    <property type="entry name" value="SAM_HAT_N"/>
    <property type="match status" value="1"/>
</dbReference>
<dbReference type="InterPro" id="IPR023227">
    <property type="entry name" value="SAM_OH_AdoTrfase_C_sf"/>
</dbReference>
<organism evidence="5 6">
    <name type="scientific">Thermogemmata fonticola</name>
    <dbReference type="NCBI Taxonomy" id="2755323"/>
    <lineage>
        <taxon>Bacteria</taxon>
        <taxon>Pseudomonadati</taxon>
        <taxon>Planctomycetota</taxon>
        <taxon>Planctomycetia</taxon>
        <taxon>Gemmatales</taxon>
        <taxon>Gemmataceae</taxon>
        <taxon>Thermogemmata</taxon>
    </lineage>
</organism>
<dbReference type="Pfam" id="PF20257">
    <property type="entry name" value="SAM_HAT_C"/>
    <property type="match status" value="1"/>
</dbReference>
<dbReference type="Gene3D" id="2.40.30.90">
    <property type="entry name" value="Bacterial fluorinating enzyme like"/>
    <property type="match status" value="1"/>
</dbReference>
<keyword evidence="1" id="KW-0949">S-adenosyl-L-methionine</keyword>
<dbReference type="InterPro" id="IPR002747">
    <property type="entry name" value="SAM_OH_AdoTrfase"/>
</dbReference>
<dbReference type="PANTHER" id="PTHR35092">
    <property type="entry name" value="CHLORINASE MJ1651"/>
    <property type="match status" value="1"/>
</dbReference>
<dbReference type="InterPro" id="IPR023228">
    <property type="entry name" value="SAM_OH_AdoTrfase_N_sf"/>
</dbReference>
<protein>
    <submittedName>
        <fullName evidence="5">SAM-dependent chlorinase/fluorinase</fullName>
    </submittedName>
</protein>
<dbReference type="SUPFAM" id="SSF101852">
    <property type="entry name" value="Bacterial fluorinating enzyme, C-terminal domain"/>
    <property type="match status" value="1"/>
</dbReference>
<feature type="domain" description="S-adenosyl-l-methionine hydroxide adenosyltransferase C-terminal" evidence="4">
    <location>
        <begin position="175"/>
        <end position="257"/>
    </location>
</feature>
<dbReference type="InterPro" id="IPR046470">
    <property type="entry name" value="SAM_HAT_C"/>
</dbReference>
<evidence type="ECO:0000313" key="6">
    <source>
        <dbReference type="Proteomes" id="UP000542342"/>
    </source>
</evidence>
<dbReference type="Gene3D" id="3.40.50.10790">
    <property type="entry name" value="S-adenosyl-l-methionine hydroxide adenosyltransferase, N-terminal"/>
    <property type="match status" value="1"/>
</dbReference>
<gene>
    <name evidence="5" type="ORF">H0921_05775</name>
</gene>
<sequence>MAEPLITLTTDFGYSAPYVSVMKGVIYALCPSARVVDLTHAIAPQNIRQAAYFLATAVPYFPAGTIHVCVVDPGVGTERAALYTQVDGQHLFGPDNGLFTLLWRQAREPPLVRRLTEARFWRPVVSATFHGRDIFAPAAAHLARGVPPEELGPLHPHPVQLAVQPAVCTSTACEGEIQAVDDFGNLITNIPAAQVPQLPSLVTIGSRPPLRLPWVRTYGDAPPGTLVSLFSSDGYFEIALVQGNAARQLQVSPGECVRLTWQPSSL</sequence>
<dbReference type="InterPro" id="IPR046469">
    <property type="entry name" value="SAM_HAT_N"/>
</dbReference>
<comment type="similarity">
    <text evidence="2">Belongs to the SAM hydrolase / SAM-dependent halogenase family.</text>
</comment>
<dbReference type="RefSeq" id="WP_194537069.1">
    <property type="nucleotide sequence ID" value="NZ_JACEFB010000002.1"/>
</dbReference>
<evidence type="ECO:0000259" key="4">
    <source>
        <dbReference type="Pfam" id="PF20257"/>
    </source>
</evidence>
<evidence type="ECO:0000256" key="2">
    <source>
        <dbReference type="ARBA" id="ARBA00024035"/>
    </source>
</evidence>
<proteinExistence type="inferred from homology"/>
<dbReference type="EMBL" id="JACEFB010000002">
    <property type="protein sequence ID" value="MBA2225669.1"/>
    <property type="molecule type" value="Genomic_DNA"/>
</dbReference>
<dbReference type="SUPFAM" id="SSF102522">
    <property type="entry name" value="Bacterial fluorinating enzyme, N-terminal domain"/>
    <property type="match status" value="1"/>
</dbReference>
<accession>A0A7V9AB82</accession>
<feature type="domain" description="S-adenosyl-l-methionine hydroxide adenosyltransferase N-terminal" evidence="3">
    <location>
        <begin position="6"/>
        <end position="152"/>
    </location>
</feature>
<dbReference type="PANTHER" id="PTHR35092:SF1">
    <property type="entry name" value="CHLORINASE MJ1651"/>
    <property type="match status" value="1"/>
</dbReference>
<name>A0A7V9AB82_9BACT</name>